<evidence type="ECO:0000313" key="2">
    <source>
        <dbReference type="EMBL" id="GAA0173897.1"/>
    </source>
</evidence>
<name>A0AAV3RFV3_LITER</name>
<dbReference type="Pfam" id="PF17919">
    <property type="entry name" value="RT_RNaseH_2"/>
    <property type="match status" value="1"/>
</dbReference>
<dbReference type="GO" id="GO:0003676">
    <property type="term" value="F:nucleic acid binding"/>
    <property type="evidence" value="ECO:0007669"/>
    <property type="project" value="InterPro"/>
</dbReference>
<dbReference type="InterPro" id="IPR041577">
    <property type="entry name" value="RT_RNaseH_2"/>
</dbReference>
<dbReference type="PANTHER" id="PTHR48475:SF1">
    <property type="entry name" value="RNASE H TYPE-1 DOMAIN-CONTAINING PROTEIN"/>
    <property type="match status" value="1"/>
</dbReference>
<dbReference type="AlphaFoldDB" id="A0AAV3RFV3"/>
<dbReference type="Gene3D" id="3.30.420.10">
    <property type="entry name" value="Ribonuclease H-like superfamily/Ribonuclease H"/>
    <property type="match status" value="1"/>
</dbReference>
<evidence type="ECO:0000313" key="3">
    <source>
        <dbReference type="Proteomes" id="UP001454036"/>
    </source>
</evidence>
<feature type="domain" description="Reverse transcriptase/retrotransposon-derived protein RNase H-like" evidence="1">
    <location>
        <begin position="2"/>
        <end position="80"/>
    </location>
</feature>
<dbReference type="InterPro" id="IPR043502">
    <property type="entry name" value="DNA/RNA_pol_sf"/>
</dbReference>
<dbReference type="SUPFAM" id="SSF56672">
    <property type="entry name" value="DNA/RNA polymerases"/>
    <property type="match status" value="1"/>
</dbReference>
<accession>A0AAV3RFV3</accession>
<dbReference type="Proteomes" id="UP001454036">
    <property type="component" value="Unassembled WGS sequence"/>
</dbReference>
<dbReference type="InterPro" id="IPR036397">
    <property type="entry name" value="RNaseH_sf"/>
</dbReference>
<keyword evidence="3" id="KW-1185">Reference proteome</keyword>
<reference evidence="2 3" key="1">
    <citation type="submission" date="2024-01" db="EMBL/GenBank/DDBJ databases">
        <title>The complete chloroplast genome sequence of Lithospermum erythrorhizon: insights into the phylogenetic relationship among Boraginaceae species and the maternal lineages of purple gromwells.</title>
        <authorList>
            <person name="Okada T."/>
            <person name="Watanabe K."/>
        </authorList>
    </citation>
    <scope>NUCLEOTIDE SEQUENCE [LARGE SCALE GENOMIC DNA]</scope>
</reference>
<dbReference type="InterPro" id="IPR012337">
    <property type="entry name" value="RNaseH-like_sf"/>
</dbReference>
<organism evidence="2 3">
    <name type="scientific">Lithospermum erythrorhizon</name>
    <name type="common">Purple gromwell</name>
    <name type="synonym">Lithospermum officinale var. erythrorhizon</name>
    <dbReference type="NCBI Taxonomy" id="34254"/>
    <lineage>
        <taxon>Eukaryota</taxon>
        <taxon>Viridiplantae</taxon>
        <taxon>Streptophyta</taxon>
        <taxon>Embryophyta</taxon>
        <taxon>Tracheophyta</taxon>
        <taxon>Spermatophyta</taxon>
        <taxon>Magnoliopsida</taxon>
        <taxon>eudicotyledons</taxon>
        <taxon>Gunneridae</taxon>
        <taxon>Pentapetalae</taxon>
        <taxon>asterids</taxon>
        <taxon>lamiids</taxon>
        <taxon>Boraginales</taxon>
        <taxon>Boraginaceae</taxon>
        <taxon>Boraginoideae</taxon>
        <taxon>Lithospermeae</taxon>
        <taxon>Lithospermum</taxon>
    </lineage>
</organism>
<sequence>MSPPVLASPIQGKPLILYITTQEQSVGALLAQENGEGNENSLYYLSQRMTPNELKYLPIEKLCLALIFSIQKLKHYFQAHMKVVKGQVLADFLADHPLPTKWKLCDELQDEDLMNIGIMPLWQMYFDGAAHQEGPGTGVVFITPQQDLLPYSFSLSHQCSNNVAEYQTLILGLEVTADLIIP</sequence>
<dbReference type="EMBL" id="BAABME010008815">
    <property type="protein sequence ID" value="GAA0173897.1"/>
    <property type="molecule type" value="Genomic_DNA"/>
</dbReference>
<dbReference type="SUPFAM" id="SSF53098">
    <property type="entry name" value="Ribonuclease H-like"/>
    <property type="match status" value="1"/>
</dbReference>
<comment type="caution">
    <text evidence="2">The sequence shown here is derived from an EMBL/GenBank/DDBJ whole genome shotgun (WGS) entry which is preliminary data.</text>
</comment>
<gene>
    <name evidence="2" type="ORF">LIER_27404</name>
</gene>
<protein>
    <recommendedName>
        <fullName evidence="1">Reverse transcriptase/retrotransposon-derived protein RNase H-like domain-containing protein</fullName>
    </recommendedName>
</protein>
<dbReference type="PANTHER" id="PTHR48475">
    <property type="entry name" value="RIBONUCLEASE H"/>
    <property type="match status" value="1"/>
</dbReference>
<evidence type="ECO:0000259" key="1">
    <source>
        <dbReference type="Pfam" id="PF17919"/>
    </source>
</evidence>
<proteinExistence type="predicted"/>